<feature type="domain" description="Tyr recombinase" evidence="3">
    <location>
        <begin position="167"/>
        <end position="384"/>
    </location>
</feature>
<dbReference type="CDD" id="cd00397">
    <property type="entry name" value="DNA_BRE_C"/>
    <property type="match status" value="1"/>
</dbReference>
<evidence type="ECO:0000256" key="2">
    <source>
        <dbReference type="ARBA" id="ARBA00023172"/>
    </source>
</evidence>
<dbReference type="GO" id="GO:0003677">
    <property type="term" value="F:DNA binding"/>
    <property type="evidence" value="ECO:0007669"/>
    <property type="project" value="InterPro"/>
</dbReference>
<evidence type="ECO:0000313" key="5">
    <source>
        <dbReference type="Proteomes" id="UP000520876"/>
    </source>
</evidence>
<keyword evidence="1" id="KW-0229">DNA integration</keyword>
<dbReference type="AlphaFoldDB" id="A0A7Z0N837"/>
<accession>A0A7Z0N837</accession>
<dbReference type="InterPro" id="IPR002104">
    <property type="entry name" value="Integrase_catalytic"/>
</dbReference>
<reference evidence="4 5" key="1">
    <citation type="submission" date="2020-07" db="EMBL/GenBank/DDBJ databases">
        <title>Halomonas sp. QX-2 draft genome sequence.</title>
        <authorList>
            <person name="Qiu X."/>
        </authorList>
    </citation>
    <scope>NUCLEOTIDE SEQUENCE [LARGE SCALE GENOMIC DNA]</scope>
    <source>
        <strain evidence="4 5">QX-2</strain>
    </source>
</reference>
<dbReference type="RefSeq" id="WP_180092843.1">
    <property type="nucleotide sequence ID" value="NZ_JACCGK010000011.1"/>
</dbReference>
<dbReference type="Gene3D" id="1.10.443.10">
    <property type="entry name" value="Intergrase catalytic core"/>
    <property type="match status" value="1"/>
</dbReference>
<dbReference type="PANTHER" id="PTHR30349:SF87">
    <property type="entry name" value="TRANSPOSASE A"/>
    <property type="match status" value="1"/>
</dbReference>
<dbReference type="SUPFAM" id="SSF56349">
    <property type="entry name" value="DNA breaking-rejoining enzymes"/>
    <property type="match status" value="1"/>
</dbReference>
<keyword evidence="5" id="KW-1185">Reference proteome</keyword>
<dbReference type="Proteomes" id="UP000520876">
    <property type="component" value="Unassembled WGS sequence"/>
</dbReference>
<proteinExistence type="predicted"/>
<gene>
    <name evidence="4" type="ORF">HZU72_13205</name>
</gene>
<dbReference type="GO" id="GO:0015074">
    <property type="term" value="P:DNA integration"/>
    <property type="evidence" value="ECO:0007669"/>
    <property type="project" value="UniProtKB-KW"/>
</dbReference>
<dbReference type="PROSITE" id="PS51898">
    <property type="entry name" value="TYR_RECOMBINASE"/>
    <property type="match status" value="1"/>
</dbReference>
<dbReference type="InterPro" id="IPR050090">
    <property type="entry name" value="Tyrosine_recombinase_XerCD"/>
</dbReference>
<dbReference type="PANTHER" id="PTHR30349">
    <property type="entry name" value="PHAGE INTEGRASE-RELATED"/>
    <property type="match status" value="1"/>
</dbReference>
<dbReference type="InterPro" id="IPR011010">
    <property type="entry name" value="DNA_brk_join_enz"/>
</dbReference>
<dbReference type="Pfam" id="PF00589">
    <property type="entry name" value="Phage_integrase"/>
    <property type="match status" value="1"/>
</dbReference>
<evidence type="ECO:0000313" key="4">
    <source>
        <dbReference type="EMBL" id="NYT73382.1"/>
    </source>
</evidence>
<comment type="caution">
    <text evidence="4">The sequence shown here is derived from an EMBL/GenBank/DDBJ whole genome shotgun (WGS) entry which is preliminary data.</text>
</comment>
<name>A0A7Z0N837_9GAMM</name>
<sequence length="395" mass="45435">MTFKIKHFIASDGERFSHLFDVDTGGFPLYYPTGYIARSVRPSCTHETQKVHLEAIKRVCEWEALSGISMIVRFQRREFLRQFEIDELVNHLTASRRGGKSEVISRHKSNTYIAYAAKYLRWLSNELITELNADINAAVDQQHNALLSAVSRKSGSKSASAQRILGLKLSNETKSTLLRLFKDPLEGVHKNADKGPRMRNVIMLRILYETGMRRGELLSLKLGNFVEAIGGESAQLRIERNHHDQFDSRVRQPVAKTLGRIVNISPEAEQQLIAYLNHWRPNSGSDIFFVNHRAGRTQGKPTTETGFNSALNKLKEMFHMLKPLHPHLLRHDWNYRFSQKADKEGLDFESERVMREMLMGWKPNSTMSLLYNQRHIQEQANKIGREIALDTIKRG</sequence>
<dbReference type="GO" id="GO:0006310">
    <property type="term" value="P:DNA recombination"/>
    <property type="evidence" value="ECO:0007669"/>
    <property type="project" value="UniProtKB-KW"/>
</dbReference>
<protein>
    <submittedName>
        <fullName evidence="4">Site-specific integrase</fullName>
    </submittedName>
</protein>
<organism evidence="4 5">
    <name type="scientific">Vreelandella sedimenti</name>
    <dbReference type="NCBI Taxonomy" id="2729618"/>
    <lineage>
        <taxon>Bacteria</taxon>
        <taxon>Pseudomonadati</taxon>
        <taxon>Pseudomonadota</taxon>
        <taxon>Gammaproteobacteria</taxon>
        <taxon>Oceanospirillales</taxon>
        <taxon>Halomonadaceae</taxon>
        <taxon>Vreelandella</taxon>
    </lineage>
</organism>
<dbReference type="InterPro" id="IPR013762">
    <property type="entry name" value="Integrase-like_cat_sf"/>
</dbReference>
<keyword evidence="2" id="KW-0233">DNA recombination</keyword>
<dbReference type="EMBL" id="JACCGK010000011">
    <property type="protein sequence ID" value="NYT73382.1"/>
    <property type="molecule type" value="Genomic_DNA"/>
</dbReference>
<evidence type="ECO:0000259" key="3">
    <source>
        <dbReference type="PROSITE" id="PS51898"/>
    </source>
</evidence>
<evidence type="ECO:0000256" key="1">
    <source>
        <dbReference type="ARBA" id="ARBA00022908"/>
    </source>
</evidence>